<protein>
    <recommendedName>
        <fullName evidence="3">DUF1217 domain-containing protein</fullName>
    </recommendedName>
</protein>
<dbReference type="InterPro" id="IPR023157">
    <property type="entry name" value="AGR-C-984p-like_sf"/>
</dbReference>
<dbReference type="Proteomes" id="UP000186684">
    <property type="component" value="Unassembled WGS sequence"/>
</dbReference>
<proteinExistence type="predicted"/>
<keyword evidence="2" id="KW-1185">Reference proteome</keyword>
<evidence type="ECO:0000313" key="1">
    <source>
        <dbReference type="EMBL" id="SIS50000.1"/>
    </source>
</evidence>
<accession>A0A1N7JL12</accession>
<dbReference type="Pfam" id="PF06748">
    <property type="entry name" value="DUF1217"/>
    <property type="match status" value="1"/>
</dbReference>
<gene>
    <name evidence="1" type="ORF">SAMN05421759_10150</name>
</gene>
<organism evidence="1 2">
    <name type="scientific">Roseivivax lentus</name>
    <dbReference type="NCBI Taxonomy" id="633194"/>
    <lineage>
        <taxon>Bacteria</taxon>
        <taxon>Pseudomonadati</taxon>
        <taxon>Pseudomonadota</taxon>
        <taxon>Alphaproteobacteria</taxon>
        <taxon>Rhodobacterales</taxon>
        <taxon>Roseobacteraceae</taxon>
        <taxon>Roseivivax</taxon>
    </lineage>
</organism>
<dbReference type="OrthoDB" id="7824597at2"/>
<dbReference type="RefSeq" id="WP_076443838.1">
    <property type="nucleotide sequence ID" value="NZ_FTOQ01000001.1"/>
</dbReference>
<dbReference type="STRING" id="633194.SAMN05421759_10150"/>
<dbReference type="SUPFAM" id="SSF158837">
    <property type="entry name" value="AGR C 984p-like"/>
    <property type="match status" value="1"/>
</dbReference>
<dbReference type="Gene3D" id="1.10.3700.10">
    <property type="entry name" value="AGR C 984p-like"/>
    <property type="match status" value="1"/>
</dbReference>
<evidence type="ECO:0000313" key="2">
    <source>
        <dbReference type="Proteomes" id="UP000186684"/>
    </source>
</evidence>
<name>A0A1N7JL12_9RHOB</name>
<sequence>MSFQPVVIGTGLAAWSFLKATRATQEAAFEASPQIARATANFAEKIAGITTAADLVADRELRLVALQAFGLQDDVDNVFFVQRILDGGTSEPDALANRLADDRYRAFSAAFGFGEPLPPRTANPSLARNIVDRFRAQSFELAIGSQNEALRLGLFFERSLPDLVAKGSANDTAWFEIMGTPPMRQVLETALGLPKSFGQLDIDFQLEAFKDKAHQRFGTHSVADLANPEIQEQIIQTFLLREQVNTGATTSGAQTALVLLQGL</sequence>
<dbReference type="InterPro" id="IPR010626">
    <property type="entry name" value="DUF1217"/>
</dbReference>
<dbReference type="AlphaFoldDB" id="A0A1N7JL12"/>
<reference evidence="2" key="1">
    <citation type="submission" date="2017-01" db="EMBL/GenBank/DDBJ databases">
        <authorList>
            <person name="Varghese N."/>
            <person name="Submissions S."/>
        </authorList>
    </citation>
    <scope>NUCLEOTIDE SEQUENCE [LARGE SCALE GENOMIC DNA]</scope>
    <source>
        <strain evidence="2">DSM 29430</strain>
    </source>
</reference>
<evidence type="ECO:0008006" key="3">
    <source>
        <dbReference type="Google" id="ProtNLM"/>
    </source>
</evidence>
<dbReference type="EMBL" id="FTOQ01000001">
    <property type="protein sequence ID" value="SIS50000.1"/>
    <property type="molecule type" value="Genomic_DNA"/>
</dbReference>